<dbReference type="EMBL" id="JFKE01000006">
    <property type="protein sequence ID" value="KAJ54688.1"/>
    <property type="molecule type" value="Genomic_DNA"/>
</dbReference>
<dbReference type="Pfam" id="PF01047">
    <property type="entry name" value="MarR"/>
    <property type="match status" value="1"/>
</dbReference>
<dbReference type="GO" id="GO:0006950">
    <property type="term" value="P:response to stress"/>
    <property type="evidence" value="ECO:0007669"/>
    <property type="project" value="TreeGrafter"/>
</dbReference>
<proteinExistence type="predicted"/>
<evidence type="ECO:0000313" key="3">
    <source>
        <dbReference type="Proteomes" id="UP000026249"/>
    </source>
</evidence>
<dbReference type="GO" id="GO:0003700">
    <property type="term" value="F:DNA-binding transcription factor activity"/>
    <property type="evidence" value="ECO:0007669"/>
    <property type="project" value="InterPro"/>
</dbReference>
<dbReference type="PROSITE" id="PS50995">
    <property type="entry name" value="HTH_MARR_2"/>
    <property type="match status" value="1"/>
</dbReference>
<dbReference type="PRINTS" id="PR00598">
    <property type="entry name" value="HTHMARR"/>
</dbReference>
<gene>
    <name evidence="2" type="ORF">ACMU_16365</name>
</gene>
<dbReference type="InterPro" id="IPR039422">
    <property type="entry name" value="MarR/SlyA-like"/>
</dbReference>
<reference evidence="2 3" key="1">
    <citation type="submission" date="2014-03" db="EMBL/GenBank/DDBJ databases">
        <title>Draft Genome Sequence of Actibacterium mucosum KCTC 23349, a Marine Alphaproteobacterium with Complex Ionic Requirements Isolated from Mediterranean Seawater at Malvarrosa Beach, Valencia, Spain.</title>
        <authorList>
            <person name="Arahal D.R."/>
            <person name="Shao Z."/>
            <person name="Lai Q."/>
            <person name="Pujalte M.J."/>
        </authorList>
    </citation>
    <scope>NUCLEOTIDE SEQUENCE [LARGE SCALE GENOMIC DNA]</scope>
    <source>
        <strain evidence="2 3">KCTC 23349</strain>
    </source>
</reference>
<evidence type="ECO:0000259" key="1">
    <source>
        <dbReference type="PROSITE" id="PS50995"/>
    </source>
</evidence>
<feature type="domain" description="HTH marR-type" evidence="1">
    <location>
        <begin position="1"/>
        <end position="139"/>
    </location>
</feature>
<dbReference type="PANTHER" id="PTHR33164">
    <property type="entry name" value="TRANSCRIPTIONAL REGULATOR, MARR FAMILY"/>
    <property type="match status" value="1"/>
</dbReference>
<sequence>MMIPENLPAYWVNHLSFAMRRALVQRFSAAGHDVSAEEWAVLLILQAHPGLTASALSDKAFRDKTTTTRMVDRLARKGMVTRARDTDDRRVVHITLSPQGQAQFDALAAIAQQMLAQVMQGISPADLAIATQTLRRMTDNLKGDPA</sequence>
<dbReference type="Proteomes" id="UP000026249">
    <property type="component" value="Unassembled WGS sequence"/>
</dbReference>
<dbReference type="Gene3D" id="1.10.10.10">
    <property type="entry name" value="Winged helix-like DNA-binding domain superfamily/Winged helix DNA-binding domain"/>
    <property type="match status" value="1"/>
</dbReference>
<organism evidence="2 3">
    <name type="scientific">Actibacterium mucosum KCTC 23349</name>
    <dbReference type="NCBI Taxonomy" id="1454373"/>
    <lineage>
        <taxon>Bacteria</taxon>
        <taxon>Pseudomonadati</taxon>
        <taxon>Pseudomonadota</taxon>
        <taxon>Alphaproteobacteria</taxon>
        <taxon>Rhodobacterales</taxon>
        <taxon>Roseobacteraceae</taxon>
        <taxon>Actibacterium</taxon>
    </lineage>
</organism>
<evidence type="ECO:0000313" key="2">
    <source>
        <dbReference type="EMBL" id="KAJ54688.1"/>
    </source>
</evidence>
<dbReference type="InterPro" id="IPR000835">
    <property type="entry name" value="HTH_MarR-typ"/>
</dbReference>
<dbReference type="InterPro" id="IPR036388">
    <property type="entry name" value="WH-like_DNA-bd_sf"/>
</dbReference>
<keyword evidence="3" id="KW-1185">Reference proteome</keyword>
<name>A0A037ZGE2_9RHOB</name>
<accession>A0A037ZGE2</accession>
<dbReference type="SUPFAM" id="SSF46785">
    <property type="entry name" value="Winged helix' DNA-binding domain"/>
    <property type="match status" value="1"/>
</dbReference>
<dbReference type="OrthoDB" id="7861390at2"/>
<protein>
    <recommendedName>
        <fullName evidence="1">HTH marR-type domain-containing protein</fullName>
    </recommendedName>
</protein>
<dbReference type="STRING" id="1454373.ACMU_16365"/>
<dbReference type="SMART" id="SM00347">
    <property type="entry name" value="HTH_MARR"/>
    <property type="match status" value="1"/>
</dbReference>
<dbReference type="InterPro" id="IPR036390">
    <property type="entry name" value="WH_DNA-bd_sf"/>
</dbReference>
<dbReference type="RefSeq" id="WP_051588363.1">
    <property type="nucleotide sequence ID" value="NZ_JFKE01000006.1"/>
</dbReference>
<comment type="caution">
    <text evidence="2">The sequence shown here is derived from an EMBL/GenBank/DDBJ whole genome shotgun (WGS) entry which is preliminary data.</text>
</comment>
<dbReference type="AlphaFoldDB" id="A0A037ZGE2"/>
<dbReference type="PANTHER" id="PTHR33164:SF43">
    <property type="entry name" value="HTH-TYPE TRANSCRIPTIONAL REPRESSOR YETL"/>
    <property type="match status" value="1"/>
</dbReference>